<keyword evidence="5" id="KW-1185">Reference proteome</keyword>
<dbReference type="RefSeq" id="WP_307903484.1">
    <property type="nucleotide sequence ID" value="NZ_AP027059.1"/>
</dbReference>
<dbReference type="InterPro" id="IPR051938">
    <property type="entry name" value="Apopto_cytoskel_mod"/>
</dbReference>
<dbReference type="Gene3D" id="1.10.287.110">
    <property type="entry name" value="DnaJ domain"/>
    <property type="match status" value="1"/>
</dbReference>
<keyword evidence="1" id="KW-0143">Chaperone</keyword>
<dbReference type="PROSITE" id="PS00636">
    <property type="entry name" value="DNAJ_1"/>
    <property type="match status" value="1"/>
</dbReference>
<dbReference type="InterPro" id="IPR018253">
    <property type="entry name" value="DnaJ_domain_CS"/>
</dbReference>
<dbReference type="Pfam" id="PF00226">
    <property type="entry name" value="DnaJ"/>
    <property type="match status" value="1"/>
</dbReference>
<dbReference type="PANTHER" id="PTHR44145">
    <property type="entry name" value="DNAJ HOMOLOG SUBFAMILY A MEMBER 3, MITOCHONDRIAL"/>
    <property type="match status" value="1"/>
</dbReference>
<dbReference type="Proteomes" id="UP001321582">
    <property type="component" value="Chromosome"/>
</dbReference>
<proteinExistence type="predicted"/>
<feature type="domain" description="J" evidence="3">
    <location>
        <begin position="3"/>
        <end position="68"/>
    </location>
</feature>
<sequence>MGNHYKTLGVEKTSELTEIKKAYRKLAMKYHPDRNGNNEKAKEIFFRVQKAYEILSDEKKRKEYNRILEGGSKKNESVNNKSTKQRKRNTGNQGFNMDDFSKNFENFFGFNPDTGDKKASRKKDDVRKVNTNDMFDNFFNGAFKK</sequence>
<dbReference type="InterPro" id="IPR036869">
    <property type="entry name" value="J_dom_sf"/>
</dbReference>
<evidence type="ECO:0000256" key="1">
    <source>
        <dbReference type="ARBA" id="ARBA00023186"/>
    </source>
</evidence>
<organism evidence="4 5">
    <name type="scientific">Haliovirga abyssi</name>
    <dbReference type="NCBI Taxonomy" id="2996794"/>
    <lineage>
        <taxon>Bacteria</taxon>
        <taxon>Fusobacteriati</taxon>
        <taxon>Fusobacteriota</taxon>
        <taxon>Fusobacteriia</taxon>
        <taxon>Fusobacteriales</taxon>
        <taxon>Haliovirgaceae</taxon>
        <taxon>Haliovirga</taxon>
    </lineage>
</organism>
<protein>
    <recommendedName>
        <fullName evidence="3">J domain-containing protein</fullName>
    </recommendedName>
</protein>
<dbReference type="EMBL" id="AP027059">
    <property type="protein sequence ID" value="BDU50620.1"/>
    <property type="molecule type" value="Genomic_DNA"/>
</dbReference>
<dbReference type="PROSITE" id="PS50076">
    <property type="entry name" value="DNAJ_2"/>
    <property type="match status" value="1"/>
</dbReference>
<dbReference type="SUPFAM" id="SSF46565">
    <property type="entry name" value="Chaperone J-domain"/>
    <property type="match status" value="1"/>
</dbReference>
<reference evidence="4 5" key="1">
    <citation type="submission" date="2022-11" db="EMBL/GenBank/DDBJ databases">
        <title>Haliovirga abyssi gen. nov., sp. nov., a mesophilic fermentative bacterium isolated from the Iheya North hydrothermal field and the proposal of Haliovirgaceae fam. nov.</title>
        <authorList>
            <person name="Miyazaki U."/>
            <person name="Tame A."/>
            <person name="Miyazaki J."/>
            <person name="Takai K."/>
            <person name="Sawayama S."/>
            <person name="Kitajima M."/>
            <person name="Okamoto A."/>
            <person name="Nakagawa S."/>
        </authorList>
    </citation>
    <scope>NUCLEOTIDE SEQUENCE [LARGE SCALE GENOMIC DNA]</scope>
    <source>
        <strain evidence="4 5">IC12</strain>
    </source>
</reference>
<dbReference type="PANTHER" id="PTHR44145:SF3">
    <property type="entry name" value="DNAJ HOMOLOG SUBFAMILY A MEMBER 3, MITOCHONDRIAL"/>
    <property type="match status" value="1"/>
</dbReference>
<dbReference type="KEGG" id="haby:HLVA_11890"/>
<evidence type="ECO:0000259" key="3">
    <source>
        <dbReference type="PROSITE" id="PS50076"/>
    </source>
</evidence>
<name>A0AAU9DBI4_9FUSO</name>
<accession>A0AAU9DBI4</accession>
<evidence type="ECO:0000256" key="2">
    <source>
        <dbReference type="SAM" id="MobiDB-lite"/>
    </source>
</evidence>
<dbReference type="InterPro" id="IPR001623">
    <property type="entry name" value="DnaJ_domain"/>
</dbReference>
<dbReference type="CDD" id="cd06257">
    <property type="entry name" value="DnaJ"/>
    <property type="match status" value="1"/>
</dbReference>
<gene>
    <name evidence="4" type="ORF">HLVA_11890</name>
</gene>
<dbReference type="AlphaFoldDB" id="A0AAU9DBI4"/>
<evidence type="ECO:0000313" key="4">
    <source>
        <dbReference type="EMBL" id="BDU50620.1"/>
    </source>
</evidence>
<feature type="region of interest" description="Disordered" evidence="2">
    <location>
        <begin position="66"/>
        <end position="97"/>
    </location>
</feature>
<feature type="compositionally biased region" description="Basic and acidic residues" evidence="2">
    <location>
        <begin position="66"/>
        <end position="76"/>
    </location>
</feature>
<dbReference type="PRINTS" id="PR00625">
    <property type="entry name" value="JDOMAIN"/>
</dbReference>
<dbReference type="SMART" id="SM00271">
    <property type="entry name" value="DnaJ"/>
    <property type="match status" value="1"/>
</dbReference>
<evidence type="ECO:0000313" key="5">
    <source>
        <dbReference type="Proteomes" id="UP001321582"/>
    </source>
</evidence>